<evidence type="ECO:0000313" key="2">
    <source>
        <dbReference type="EMBL" id="KAF5899499.1"/>
    </source>
</evidence>
<keyword evidence="1" id="KW-0732">Signal</keyword>
<evidence type="ECO:0000256" key="1">
    <source>
        <dbReference type="SAM" id="SignalP"/>
    </source>
</evidence>
<sequence length="83" mass="9108">GCVMELSVMLLLLTPLTRALAFQHAHRAYTDALQPEHSIQMSDTVPLAAAVHSSFTHSELANTLLHQSTSDSLLQRILIQSKT</sequence>
<keyword evidence="3" id="KW-1185">Reference proteome</keyword>
<comment type="caution">
    <text evidence="2">The sequence shown here is derived from an EMBL/GenBank/DDBJ whole genome shotgun (WGS) entry which is preliminary data.</text>
</comment>
<dbReference type="AlphaFoldDB" id="A0A8J4UGT6"/>
<dbReference type="EMBL" id="QNUK01000164">
    <property type="protein sequence ID" value="KAF5899499.1"/>
    <property type="molecule type" value="Genomic_DNA"/>
</dbReference>
<name>A0A8J4UGT6_CLAMG</name>
<feature type="chain" id="PRO_5035247973" evidence="1">
    <location>
        <begin position="20"/>
        <end position="83"/>
    </location>
</feature>
<feature type="signal peptide" evidence="1">
    <location>
        <begin position="1"/>
        <end position="19"/>
    </location>
</feature>
<proteinExistence type="predicted"/>
<organism evidence="2 3">
    <name type="scientific">Clarias magur</name>
    <name type="common">Asian catfish</name>
    <name type="synonym">Macropteronotus magur</name>
    <dbReference type="NCBI Taxonomy" id="1594786"/>
    <lineage>
        <taxon>Eukaryota</taxon>
        <taxon>Metazoa</taxon>
        <taxon>Chordata</taxon>
        <taxon>Craniata</taxon>
        <taxon>Vertebrata</taxon>
        <taxon>Euteleostomi</taxon>
        <taxon>Actinopterygii</taxon>
        <taxon>Neopterygii</taxon>
        <taxon>Teleostei</taxon>
        <taxon>Ostariophysi</taxon>
        <taxon>Siluriformes</taxon>
        <taxon>Clariidae</taxon>
        <taxon>Clarias</taxon>
    </lineage>
</organism>
<dbReference type="Proteomes" id="UP000727407">
    <property type="component" value="Unassembled WGS sequence"/>
</dbReference>
<protein>
    <submittedName>
        <fullName evidence="2">Uncharacterized protein</fullName>
    </submittedName>
</protein>
<accession>A0A8J4UGT6</accession>
<gene>
    <name evidence="2" type="ORF">DAT39_010780</name>
</gene>
<feature type="non-terminal residue" evidence="2">
    <location>
        <position position="83"/>
    </location>
</feature>
<feature type="non-terminal residue" evidence="2">
    <location>
        <position position="1"/>
    </location>
</feature>
<evidence type="ECO:0000313" key="3">
    <source>
        <dbReference type="Proteomes" id="UP000727407"/>
    </source>
</evidence>
<reference evidence="2" key="1">
    <citation type="submission" date="2020-07" db="EMBL/GenBank/DDBJ databases">
        <title>Clarias magur genome sequencing, assembly and annotation.</title>
        <authorList>
            <person name="Kushwaha B."/>
            <person name="Kumar R."/>
            <person name="Das P."/>
            <person name="Joshi C.G."/>
            <person name="Kumar D."/>
            <person name="Nagpure N.S."/>
            <person name="Pandey M."/>
            <person name="Agarwal S."/>
            <person name="Srivastava S."/>
            <person name="Singh M."/>
            <person name="Sahoo L."/>
            <person name="Jayasankar P."/>
            <person name="Meher P.K."/>
            <person name="Koringa P.G."/>
            <person name="Iquebal M.A."/>
            <person name="Das S.P."/>
            <person name="Bit A."/>
            <person name="Patnaik S."/>
            <person name="Patel N."/>
            <person name="Shah T.M."/>
            <person name="Hinsu A."/>
            <person name="Jena J.K."/>
        </authorList>
    </citation>
    <scope>NUCLEOTIDE SEQUENCE</scope>
    <source>
        <strain evidence="2">CIFAMagur01</strain>
        <tissue evidence="2">Testis</tissue>
    </source>
</reference>